<protein>
    <submittedName>
        <fullName evidence="1">Uncharacterized protein</fullName>
    </submittedName>
</protein>
<dbReference type="Gene3D" id="3.40.1350.10">
    <property type="match status" value="1"/>
</dbReference>
<reference evidence="1" key="1">
    <citation type="journal article" date="2015" name="Nature">
        <title>Complex archaea that bridge the gap between prokaryotes and eukaryotes.</title>
        <authorList>
            <person name="Spang A."/>
            <person name="Saw J.H."/>
            <person name="Jorgensen S.L."/>
            <person name="Zaremba-Niedzwiedzka K."/>
            <person name="Martijn J."/>
            <person name="Lind A.E."/>
            <person name="van Eijk R."/>
            <person name="Schleper C."/>
            <person name="Guy L."/>
            <person name="Ettema T.J."/>
        </authorList>
    </citation>
    <scope>NUCLEOTIDE SEQUENCE</scope>
</reference>
<sequence>MAVLGDGQKPIVMPHYPHMLQGDTEVWTKFLESGVVEIRRVWYDVRVGLSVLRMVEPSTIESRIAAGLTRKRIDVIASVGNDFWVIEVKPRANMHAVGQVLVYTRLFGQEYVSTGQIISVIVCANSDEDLEDEFDDFGIVVFETD</sequence>
<name>A0A0F9MBY9_9ZZZZ</name>
<comment type="caution">
    <text evidence="1">The sequence shown here is derived from an EMBL/GenBank/DDBJ whole genome shotgun (WGS) entry which is preliminary data.</text>
</comment>
<proteinExistence type="predicted"/>
<evidence type="ECO:0000313" key="1">
    <source>
        <dbReference type="EMBL" id="KKM66737.1"/>
    </source>
</evidence>
<dbReference type="EMBL" id="LAZR01010472">
    <property type="protein sequence ID" value="KKM66737.1"/>
    <property type="molecule type" value="Genomic_DNA"/>
</dbReference>
<dbReference type="GO" id="GO:0003676">
    <property type="term" value="F:nucleic acid binding"/>
    <property type="evidence" value="ECO:0007669"/>
    <property type="project" value="InterPro"/>
</dbReference>
<dbReference type="InterPro" id="IPR011856">
    <property type="entry name" value="tRNA_endonuc-like_dom_sf"/>
</dbReference>
<accession>A0A0F9MBY9</accession>
<dbReference type="AlphaFoldDB" id="A0A0F9MBY9"/>
<organism evidence="1">
    <name type="scientific">marine sediment metagenome</name>
    <dbReference type="NCBI Taxonomy" id="412755"/>
    <lineage>
        <taxon>unclassified sequences</taxon>
        <taxon>metagenomes</taxon>
        <taxon>ecological metagenomes</taxon>
    </lineage>
</organism>
<gene>
    <name evidence="1" type="ORF">LCGC14_1478230</name>
</gene>